<dbReference type="SUPFAM" id="SSF50978">
    <property type="entry name" value="WD40 repeat-like"/>
    <property type="match status" value="2"/>
</dbReference>
<keyword evidence="1 2" id="KW-0103">Bromodomain</keyword>
<evidence type="ECO:0000313" key="7">
    <source>
        <dbReference type="Proteomes" id="UP001055219"/>
    </source>
</evidence>
<reference evidence="6" key="2">
    <citation type="submission" date="2022-07" db="EMBL/GenBank/DDBJ databases">
        <authorList>
            <person name="Goncalves M.F.M."/>
            <person name="Hilario S."/>
            <person name="Van De Peer Y."/>
            <person name="Esteves A.C."/>
            <person name="Alves A."/>
        </authorList>
    </citation>
    <scope>NUCLEOTIDE SEQUENCE</scope>
    <source>
        <strain evidence="6">MUM 19.33</strain>
    </source>
</reference>
<feature type="region of interest" description="Disordered" evidence="4">
    <location>
        <begin position="1085"/>
        <end position="1107"/>
    </location>
</feature>
<feature type="compositionally biased region" description="Low complexity" evidence="4">
    <location>
        <begin position="738"/>
        <end position="748"/>
    </location>
</feature>
<dbReference type="GO" id="GO:0016301">
    <property type="term" value="F:kinase activity"/>
    <property type="evidence" value="ECO:0007669"/>
    <property type="project" value="UniProtKB-KW"/>
</dbReference>
<feature type="region of interest" description="Disordered" evidence="4">
    <location>
        <begin position="738"/>
        <end position="869"/>
    </location>
</feature>
<keyword evidence="3" id="KW-0175">Coiled coil</keyword>
<comment type="caution">
    <text evidence="6">The sequence shown here is derived from an EMBL/GenBank/DDBJ whole genome shotgun (WGS) entry which is preliminary data.</text>
</comment>
<feature type="compositionally biased region" description="Basic and acidic residues" evidence="4">
    <location>
        <begin position="1567"/>
        <end position="1587"/>
    </location>
</feature>
<accession>A0A9P9Y2B4</accession>
<proteinExistence type="predicted"/>
<evidence type="ECO:0000256" key="4">
    <source>
        <dbReference type="SAM" id="MobiDB-lite"/>
    </source>
</evidence>
<dbReference type="Pfam" id="PF00400">
    <property type="entry name" value="WD40"/>
    <property type="match status" value="1"/>
</dbReference>
<dbReference type="GeneID" id="75831452"/>
<dbReference type="PANTHER" id="PTHR45589">
    <property type="entry name" value="WD REPEAT DOMAIN 62, ISOFORM G"/>
    <property type="match status" value="1"/>
</dbReference>
<feature type="compositionally biased region" description="Pro residues" evidence="4">
    <location>
        <begin position="1194"/>
        <end position="1210"/>
    </location>
</feature>
<feature type="compositionally biased region" description="Pro residues" evidence="4">
    <location>
        <begin position="1228"/>
        <end position="1239"/>
    </location>
</feature>
<feature type="compositionally biased region" description="Low complexity" evidence="4">
    <location>
        <begin position="1283"/>
        <end position="1297"/>
    </location>
</feature>
<feature type="compositionally biased region" description="Polar residues" evidence="4">
    <location>
        <begin position="67"/>
        <end position="85"/>
    </location>
</feature>
<evidence type="ECO:0000256" key="1">
    <source>
        <dbReference type="ARBA" id="ARBA00023117"/>
    </source>
</evidence>
<feature type="region of interest" description="Disordered" evidence="4">
    <location>
        <begin position="1542"/>
        <end position="1628"/>
    </location>
</feature>
<evidence type="ECO:0000259" key="5">
    <source>
        <dbReference type="PROSITE" id="PS50014"/>
    </source>
</evidence>
<dbReference type="Gene3D" id="1.20.920.10">
    <property type="entry name" value="Bromodomain-like"/>
    <property type="match status" value="1"/>
</dbReference>
<dbReference type="InterPro" id="IPR052779">
    <property type="entry name" value="WDR62"/>
</dbReference>
<feature type="compositionally biased region" description="Pro residues" evidence="4">
    <location>
        <begin position="1351"/>
        <end position="1362"/>
    </location>
</feature>
<organism evidence="6 7">
    <name type="scientific">Emericellopsis cladophorae</name>
    <dbReference type="NCBI Taxonomy" id="2686198"/>
    <lineage>
        <taxon>Eukaryota</taxon>
        <taxon>Fungi</taxon>
        <taxon>Dikarya</taxon>
        <taxon>Ascomycota</taxon>
        <taxon>Pezizomycotina</taxon>
        <taxon>Sordariomycetes</taxon>
        <taxon>Hypocreomycetidae</taxon>
        <taxon>Hypocreales</taxon>
        <taxon>Bionectriaceae</taxon>
        <taxon>Emericellopsis</taxon>
    </lineage>
</organism>
<protein>
    <submittedName>
        <fullName evidence="6">Mitogen-activated protein kinase-binding protein-like protein</fullName>
    </submittedName>
</protein>
<dbReference type="PANTHER" id="PTHR45589:SF1">
    <property type="entry name" value="WD REPEAT DOMAIN 62, ISOFORM G"/>
    <property type="match status" value="1"/>
</dbReference>
<dbReference type="Pfam" id="PF00439">
    <property type="entry name" value="Bromodomain"/>
    <property type="match status" value="1"/>
</dbReference>
<sequence length="1846" mass="202527">MRGRSAPDSRLSLKRVVGTTCSCPGGFDTVQSSFAYCAGAAVVVVDIDGDQYTQRFFRARPSATPTYPATTFHNAPSTPNGTPKANDSRGRAAPRDSIYGGADWSDSSGSKTWTSRERIKAATCLALSRDGKYLAVGETGYAPRVLIFNLQDSSSDTPLVSISEHAFGVRAVAWSADSRWLASLGEANDGFLYVWKIDPRNGSARLFQQNRCTSYVKSMLWLGNSLITMGVRHVKVWKVEEIKVTSPTKQRFLAESGSSTPSSRRALPGRNVLLGSMLEATFTCASVNGKKLVVCTEAGDVCIFDDEEKQVKLVRVLNVGFSITSIIIRGDVAYVGGEDGQFATLDVQGVVEGVESSILSSSRSSRGVVAMGFLTHKLVTIDANHSIDIWNPDDTPGRNANEFPHITLPGHGEAIVGCQTLPNPNRMDAAFYTWSASGIVAFWDLEGRVRSLLRVDVDTPEQDAELGIINQLTCARVSKYGKLLVTADRQGILKVTDIATDECILDTKAHTSDCVCISLYEDDTKFLMATCGRDRTTQLFHRNSKGQIEHFQTLDFNSKVVAVAIPSRHMVFTCSMERTMQVHEILSREDEPDVLAAVPHKVISLKASPTSMEMSRDGSTAFVSFLDRSISQFDLNNGRQVHNFKCVDEGGAESAVLDCLNFGQWPPKDLDFLLGVSNTDKSIRLYDANSGAFIDREWGHTEAINGICLIEGDDGTKKVVSVGSDATIMIWTLDLNDSSPRSSISRDPSPVKEATSARPTLRRVLSKAELAEFQKPSPGNRPSSPPRTLRRRRSRMNLGVNSSAKTPTGPLQASPSSSTIAEDTPSKRPTGDSRQYSPPTSPKGKTVTRRPSLPALGPVARKTSGGNLRSAFGTLNMATEQTCRTLRVYRKKLESAEPLSPEVLAELDRELRLTAAALGDRAIRSKAMNETVLSGLLDQYSERLVTLLDEKMRLTYQPRAQEKGSESPDESRAEVLSFTPVTPIVAPIHLLPKHLDRWRGGPIQSKGMNQLSTYTHLESLVLWESVLQEGVEPAAWPRISDRLLKNEFIKTGDNFDVKRLHSDALEKWFFTTLHQELLIEDHGILNGDGATSPGGTGKRKLDGGSPSATLKDLAENLDKVPRIIDRLWERYKTQKVKEIRQKEDDYDQTQREIYVLEKNQAERSKRLARENGQAQAALSPKEIKPATPKLPHNTPVPPPTATPAHPPPAPSAQTASARSQSVGSPAVQPKPPTPNPPIALPAQHQAQPPSAVPSGPVRTPSAVQGQPANAGSPVLQAPNSAHQQPQRVLQAPQQQHPAKVPISPRPNTTTPVPASAEGSIAPQPADVANGPGQGGLKWEKPYQPAGAVPHPQHPPRPVPSPAAPRAATPQQYAQHQQQWQQQQQQQQDQYQQKSQSIAPGMQAKQCLKSQQPQPQLEPPTLDRQRHLSPGRRPRLPYLLLLNDPYNHNNRSQHRNRDLLRQLPPYRSLTMAWLHLPNDGHQVNYLLGNVFRLPQAPAHQLLNRRQTIKSLWRRRMAPSNLDQPSQNIYYVKLRHLSLGGKLREATGTPLGEGRRRSDSVVSGTDELALDHPDTMPKVKDETSGHEEGGDTTADESVAHRNFATPGSVSRILKRKRQETPSEPPGPPTQVFWTRGFHKVSYQALDQIASHRDGNMFLKPVRERDAPNYRQIVLQPQDMTAIRAAVKGGNQAATQAAANLPNGDPGTPGVWLPISDDLRPPKGIVNSAQLERELCHMFCNAIMYNPDPNRGPGQAFMRRTQEEEDDVLGYHLDENAVVSNTQAMFIEVEKQMGDLRAAEKDRSGPAPSLTPRPGSVATPADDTAEEEDELAADGDMTSGTAKRRRVKP</sequence>
<dbReference type="SUPFAM" id="SSF47370">
    <property type="entry name" value="Bromodomain"/>
    <property type="match status" value="1"/>
</dbReference>
<dbReference type="PROSITE" id="PS50014">
    <property type="entry name" value="BROMODOMAIN_2"/>
    <property type="match status" value="1"/>
</dbReference>
<dbReference type="RefSeq" id="XP_051362656.1">
    <property type="nucleotide sequence ID" value="XM_051506008.1"/>
</dbReference>
<reference evidence="6" key="1">
    <citation type="journal article" date="2021" name="J Fungi (Basel)">
        <title>Genomic and Metabolomic Analyses of the Marine Fungus Emericellopsis cladophorae: Insights into Saltwater Adaptability Mechanisms and Its Biosynthetic Potential.</title>
        <authorList>
            <person name="Goncalves M.F.M."/>
            <person name="Hilario S."/>
            <person name="Van de Peer Y."/>
            <person name="Esteves A.C."/>
            <person name="Alves A."/>
        </authorList>
    </citation>
    <scope>NUCLEOTIDE SEQUENCE</scope>
    <source>
        <strain evidence="6">MUM 19.33</strain>
    </source>
</reference>
<dbReference type="InterPro" id="IPR036427">
    <property type="entry name" value="Bromodomain-like_sf"/>
</dbReference>
<dbReference type="SMART" id="SM00320">
    <property type="entry name" value="WD40"/>
    <property type="match status" value="9"/>
</dbReference>
<evidence type="ECO:0000313" key="6">
    <source>
        <dbReference type="EMBL" id="KAI6781800.1"/>
    </source>
</evidence>
<feature type="compositionally biased region" description="Low complexity" evidence="4">
    <location>
        <begin position="1363"/>
        <end position="1395"/>
    </location>
</feature>
<dbReference type="OrthoDB" id="6252103at2759"/>
<dbReference type="EMBL" id="JAGIXG020000018">
    <property type="protein sequence ID" value="KAI6781800.1"/>
    <property type="molecule type" value="Genomic_DNA"/>
</dbReference>
<dbReference type="InterPro" id="IPR036322">
    <property type="entry name" value="WD40_repeat_dom_sf"/>
</dbReference>
<keyword evidence="6" id="KW-0418">Kinase</keyword>
<keyword evidence="6" id="KW-0808">Transferase</keyword>
<feature type="region of interest" description="Disordered" evidence="4">
    <location>
        <begin position="1794"/>
        <end position="1846"/>
    </location>
</feature>
<feature type="region of interest" description="Disordered" evidence="4">
    <location>
        <begin position="1162"/>
        <end position="1431"/>
    </location>
</feature>
<dbReference type="Gene3D" id="2.130.10.10">
    <property type="entry name" value="YVTN repeat-like/Quinoprotein amine dehydrogenase"/>
    <property type="match status" value="3"/>
</dbReference>
<feature type="compositionally biased region" description="Acidic residues" evidence="4">
    <location>
        <begin position="1820"/>
        <end position="1830"/>
    </location>
</feature>
<evidence type="ECO:0000256" key="2">
    <source>
        <dbReference type="PROSITE-ProRule" id="PRU00035"/>
    </source>
</evidence>
<gene>
    <name evidence="6" type="ORF">J7T54_004966</name>
</gene>
<dbReference type="GO" id="GO:0006325">
    <property type="term" value="P:chromatin organization"/>
    <property type="evidence" value="ECO:0007669"/>
    <property type="project" value="UniProtKB-ARBA"/>
</dbReference>
<feature type="domain" description="Bromo" evidence="5">
    <location>
        <begin position="1647"/>
        <end position="1743"/>
    </location>
</feature>
<feature type="compositionally biased region" description="Polar residues" evidence="4">
    <location>
        <begin position="799"/>
        <end position="821"/>
    </location>
</feature>
<dbReference type="InterPro" id="IPR001487">
    <property type="entry name" value="Bromodomain"/>
</dbReference>
<dbReference type="InterPro" id="IPR015943">
    <property type="entry name" value="WD40/YVTN_repeat-like_dom_sf"/>
</dbReference>
<feature type="region of interest" description="Disordered" evidence="4">
    <location>
        <begin position="67"/>
        <end position="97"/>
    </location>
</feature>
<name>A0A9P9Y2B4_9HYPO</name>
<feature type="coiled-coil region" evidence="3">
    <location>
        <begin position="1132"/>
        <end position="1159"/>
    </location>
</feature>
<keyword evidence="7" id="KW-1185">Reference proteome</keyword>
<evidence type="ECO:0000256" key="3">
    <source>
        <dbReference type="SAM" id="Coils"/>
    </source>
</evidence>
<dbReference type="InterPro" id="IPR001680">
    <property type="entry name" value="WD40_rpt"/>
</dbReference>
<dbReference type="Proteomes" id="UP001055219">
    <property type="component" value="Unassembled WGS sequence"/>
</dbReference>